<sequence>MSVIKKPDLKIFAQDAKTGEIETFPDVLRGWGITLDRTAGKPPLEWFNAIGKRVDEWLMYLTQRGVAEWDAALSYPKTAIVQWNGVIYVSNKETKGEQPDKSQAAWSTLGVFLGLGNYYTKTDTDTKFQLKGNYALKGESYTKVESDTRFQPKGNYLPSGYSYSKLESDTKYQPKGNYAPAGDYATNTALKNGLNGKFDKTGGDIAGQVSIGNRLTVNNSTIKIVATDNWPGISIYRKNGKSIRAESSSNESVMLDISYRNVNNERENTFIIPKKSGTAMVVGDYGIGTTGKIYSDANDIPLESGFYAGGGGNTTAGNNFHSYSPLIHACRSGGSSGAGMTLQIQGNTSKLLAYRQRNEGSWSSWFEIYSTGNTTKDHNGNLKVSGSSSELSDYPVGAPIPWPQATAPSGYLICNGQTFNKTTYPLLAKAYPSGVLPDLRGEFIRGLDAGRNIDNGRVVLSAQTDAIQNIKGEISISSEKTPSSGSSGAFTSITANGTVVTSSFVTRQIQKFSFDASNSARTANETRPRNIAFLYIVRAA</sequence>
<dbReference type="InterPro" id="IPR037053">
    <property type="entry name" value="Phage_tail_collar_dom_sf"/>
</dbReference>
<gene>
    <name evidence="2" type="ordered locus">S70_02080</name>
</gene>
<reference evidence="3" key="2">
    <citation type="submission" date="2012-04" db="EMBL/GenBank/DDBJ databases">
        <title>Complete genome sequence of Providencia stuartii clinical isolate MRSN 2154.</title>
        <authorList>
            <person name="Clifford R.J."/>
            <person name="Hang J."/>
            <person name="Riley M.C."/>
            <person name="Onmus-Leone F."/>
            <person name="Kuschner R.A."/>
            <person name="Lesho E.P."/>
            <person name="Waterman P.E."/>
        </authorList>
    </citation>
    <scope>NUCLEOTIDE SEQUENCE [LARGE SCALE GENOMIC DNA]</scope>
    <source>
        <strain evidence="3">MRSN 2154</strain>
    </source>
</reference>
<proteinExistence type="predicted"/>
<dbReference type="AlphaFoldDB" id="A0A140NHE0"/>
<dbReference type="Gene3D" id="2.10.10.20">
    <property type="entry name" value="Carbohydrate-binding module superfamily 5/12"/>
    <property type="match status" value="1"/>
</dbReference>
<name>A0A140NHE0_PROSM</name>
<dbReference type="OrthoDB" id="6402811at2"/>
<dbReference type="GeneID" id="93518856"/>
<reference evidence="2 3" key="1">
    <citation type="journal article" date="2012" name="J. Bacteriol.">
        <title>Complete Genome Sequence of Providencia stuartii Clinical Isolate MRSN 2154.</title>
        <authorList>
            <person name="Clifford R.J."/>
            <person name="Hang J."/>
            <person name="Riley M.C."/>
            <person name="Onmus-Leone F."/>
            <person name="Kuschner R.A."/>
            <person name="Lesho E.P."/>
            <person name="Waterman P.E."/>
        </authorList>
    </citation>
    <scope>NUCLEOTIDE SEQUENCE [LARGE SCALE GENOMIC DNA]</scope>
    <source>
        <strain evidence="2 3">MRSN 2154</strain>
    </source>
</reference>
<dbReference type="InterPro" id="IPR051934">
    <property type="entry name" value="Phage_Tail_Fiber_Structural"/>
</dbReference>
<dbReference type="EMBL" id="CP003488">
    <property type="protein sequence ID" value="AFH92311.1"/>
    <property type="molecule type" value="Genomic_DNA"/>
</dbReference>
<evidence type="ECO:0000259" key="1">
    <source>
        <dbReference type="Pfam" id="PF07484"/>
    </source>
</evidence>
<dbReference type="Pfam" id="PF07484">
    <property type="entry name" value="Collar"/>
    <property type="match status" value="1"/>
</dbReference>
<dbReference type="Proteomes" id="UP000005012">
    <property type="component" value="Chromosome"/>
</dbReference>
<dbReference type="PANTHER" id="PTHR35191:SF1">
    <property type="entry name" value="PROPHAGE SIDE TAIL FIBER PROTEIN HOMOLOG STFQ-RELATED"/>
    <property type="match status" value="1"/>
</dbReference>
<dbReference type="Gene3D" id="3.90.1340.10">
    <property type="entry name" value="Phage tail collar domain"/>
    <property type="match status" value="1"/>
</dbReference>
<dbReference type="PANTHER" id="PTHR35191">
    <property type="entry name" value="PROPHAGE SIDE TAIL FIBER PROTEIN HOMOLOG STFQ-RELATED"/>
    <property type="match status" value="1"/>
</dbReference>
<evidence type="ECO:0000313" key="3">
    <source>
        <dbReference type="Proteomes" id="UP000005012"/>
    </source>
</evidence>
<dbReference type="CDD" id="cd12215">
    <property type="entry name" value="ChiC_BD"/>
    <property type="match status" value="1"/>
</dbReference>
<dbReference type="InterPro" id="IPR011083">
    <property type="entry name" value="Phage_tail_collar_dom"/>
</dbReference>
<protein>
    <submittedName>
        <fullName evidence="2">Tail fiber protein</fullName>
    </submittedName>
</protein>
<dbReference type="RefSeq" id="WP_014656225.1">
    <property type="nucleotide sequence ID" value="NC_017731.1"/>
</dbReference>
<evidence type="ECO:0000313" key="2">
    <source>
        <dbReference type="EMBL" id="AFH92311.1"/>
    </source>
</evidence>
<organism evidence="2 3">
    <name type="scientific">Providencia stuartii (strain MRSN 2154)</name>
    <dbReference type="NCBI Taxonomy" id="1157951"/>
    <lineage>
        <taxon>Bacteria</taxon>
        <taxon>Pseudomonadati</taxon>
        <taxon>Pseudomonadota</taxon>
        <taxon>Gammaproteobacteria</taxon>
        <taxon>Enterobacterales</taxon>
        <taxon>Morganellaceae</taxon>
        <taxon>Providencia</taxon>
    </lineage>
</organism>
<accession>A0A140NHE0</accession>
<dbReference type="KEGG" id="psi:S70_02080"/>
<feature type="domain" description="Phage tail collar" evidence="1">
    <location>
        <begin position="397"/>
        <end position="444"/>
    </location>
</feature>
<dbReference type="PATRIC" id="fig|1157951.4.peg.414"/>
<dbReference type="SUPFAM" id="SSF88874">
    <property type="entry name" value="Receptor-binding domain of short tail fibre protein gp12"/>
    <property type="match status" value="1"/>
</dbReference>
<dbReference type="HOGENOM" id="CLU_504181_0_0_6"/>